<evidence type="ECO:0000313" key="15">
    <source>
        <dbReference type="Proteomes" id="UP000663860"/>
    </source>
</evidence>
<comment type="cofactor">
    <cofactor evidence="13">
        <name>Mn(2+)</name>
        <dbReference type="ChEBI" id="CHEBI:29035"/>
    </cofactor>
    <cofactor evidence="13">
        <name>Co(2+)</name>
        <dbReference type="ChEBI" id="CHEBI:48828"/>
    </cofactor>
    <text evidence="13">Divalent metal cations. Mn(2+) or Co(2+).</text>
</comment>
<dbReference type="GO" id="GO:0004222">
    <property type="term" value="F:metalloendopeptidase activity"/>
    <property type="evidence" value="ECO:0007669"/>
    <property type="project" value="UniProtKB-UniRule"/>
</dbReference>
<dbReference type="GO" id="GO:0005886">
    <property type="term" value="C:plasma membrane"/>
    <property type="evidence" value="ECO:0007669"/>
    <property type="project" value="UniProtKB-SubCell"/>
</dbReference>
<evidence type="ECO:0000256" key="10">
    <source>
        <dbReference type="ARBA" id="ARBA00023049"/>
    </source>
</evidence>
<keyword evidence="10 13" id="KW-0482">Metalloprotease</keyword>
<keyword evidence="13" id="KW-0879">Wnt signaling pathway</keyword>
<evidence type="ECO:0000313" key="14">
    <source>
        <dbReference type="EMBL" id="CAF1301804.1"/>
    </source>
</evidence>
<dbReference type="PANTHER" id="PTHR31120:SF6">
    <property type="entry name" value="METALLOPROTEASE TIKI HOMOLOG"/>
    <property type="match status" value="1"/>
</dbReference>
<evidence type="ECO:0000256" key="1">
    <source>
        <dbReference type="ARBA" id="ARBA00001941"/>
    </source>
</evidence>
<comment type="similarity">
    <text evidence="3 13">Belongs to the TIKI family.</text>
</comment>
<evidence type="ECO:0000256" key="11">
    <source>
        <dbReference type="ARBA" id="ARBA00023136"/>
    </source>
</evidence>
<dbReference type="InterPro" id="IPR040230">
    <property type="entry name" value="TIKI1/2-like"/>
</dbReference>
<name>A0A815DST5_9BILA</name>
<dbReference type="PANTHER" id="PTHR31120">
    <property type="entry name" value="METALLOPROTEASE TIKI"/>
    <property type="match status" value="1"/>
</dbReference>
<keyword evidence="5" id="KW-0812">Transmembrane</keyword>
<dbReference type="GO" id="GO:0046872">
    <property type="term" value="F:metal ion binding"/>
    <property type="evidence" value="ECO:0007669"/>
    <property type="project" value="UniProtKB-UniRule"/>
</dbReference>
<evidence type="ECO:0000256" key="5">
    <source>
        <dbReference type="ARBA" id="ARBA00022692"/>
    </source>
</evidence>
<keyword evidence="6 13" id="KW-0479">Metal-binding</keyword>
<dbReference type="AlphaFoldDB" id="A0A815DST5"/>
<keyword evidence="13" id="KW-1003">Cell membrane</keyword>
<comment type="subcellular location">
    <subcellularLocation>
        <location evidence="13">Cell membrane</location>
        <topology evidence="13">Single-pass type I membrane protein</topology>
    </subcellularLocation>
    <subcellularLocation>
        <location evidence="2">Membrane</location>
        <topology evidence="2">Single-pass type I membrane protein</topology>
    </subcellularLocation>
</comment>
<keyword evidence="8 13" id="KW-0378">Hydrolase</keyword>
<proteinExistence type="inferred from homology"/>
<accession>A0A815DST5</accession>
<dbReference type="Pfam" id="PF01963">
    <property type="entry name" value="TraB_PrgY_gumN"/>
    <property type="match status" value="1"/>
</dbReference>
<dbReference type="EC" id="3.4.-.-" evidence="13"/>
<evidence type="ECO:0000256" key="9">
    <source>
        <dbReference type="ARBA" id="ARBA00022989"/>
    </source>
</evidence>
<protein>
    <recommendedName>
        <fullName evidence="13">Metalloprotease TIKI homolog</fullName>
        <ecNumber evidence="13">3.4.-.-</ecNumber>
    </recommendedName>
</protein>
<reference evidence="14" key="1">
    <citation type="submission" date="2021-02" db="EMBL/GenBank/DDBJ databases">
        <authorList>
            <person name="Nowell W R."/>
        </authorList>
    </citation>
    <scope>NUCLEOTIDE SEQUENCE</scope>
</reference>
<keyword evidence="9" id="KW-1133">Transmembrane helix</keyword>
<evidence type="ECO:0000256" key="8">
    <source>
        <dbReference type="ARBA" id="ARBA00022801"/>
    </source>
</evidence>
<keyword evidence="12" id="KW-0325">Glycoprotein</keyword>
<evidence type="ECO:0000256" key="3">
    <source>
        <dbReference type="ARBA" id="ARBA00008261"/>
    </source>
</evidence>
<keyword evidence="11" id="KW-0472">Membrane</keyword>
<comment type="cofactor">
    <cofactor evidence="1">
        <name>Co(2+)</name>
        <dbReference type="ChEBI" id="CHEBI:48828"/>
    </cofactor>
</comment>
<evidence type="ECO:0000256" key="6">
    <source>
        <dbReference type="ARBA" id="ARBA00022723"/>
    </source>
</evidence>
<organism evidence="14 15">
    <name type="scientific">Adineta steineri</name>
    <dbReference type="NCBI Taxonomy" id="433720"/>
    <lineage>
        <taxon>Eukaryota</taxon>
        <taxon>Metazoa</taxon>
        <taxon>Spiralia</taxon>
        <taxon>Gnathifera</taxon>
        <taxon>Rotifera</taxon>
        <taxon>Eurotatoria</taxon>
        <taxon>Bdelloidea</taxon>
        <taxon>Adinetida</taxon>
        <taxon>Adinetidae</taxon>
        <taxon>Adineta</taxon>
    </lineage>
</organism>
<dbReference type="InterPro" id="IPR002816">
    <property type="entry name" value="TraB/PrgY/GumN_fam"/>
</dbReference>
<evidence type="ECO:0000256" key="4">
    <source>
        <dbReference type="ARBA" id="ARBA00022670"/>
    </source>
</evidence>
<keyword evidence="4 13" id="KW-0645">Protease</keyword>
<dbReference type="CDD" id="cd14789">
    <property type="entry name" value="Tiki"/>
    <property type="match status" value="1"/>
</dbReference>
<dbReference type="Proteomes" id="UP000663860">
    <property type="component" value="Unassembled WGS sequence"/>
</dbReference>
<comment type="function">
    <text evidence="13">Metalloprotease that acts as a negative regulator of the Wnt signaling pathway.</text>
</comment>
<sequence>MAYYIFVVALLSCLPIYDTTLLWRINSNPPAYLFATVHVPYTDIWPTLSDTVKSAFKNSTHFYPEYDLTNFFSAIKLRMCVNNNKLPIGIPTPSPEMLRQQQAQTPILDIHLTLEARRLVKNVEALEDLDIYCEFTKFQVETLTKNYTLHMDKPELLDQKAIEEIKRTYNCDLNSPEELYTPTTAHTDDKALLAFKQHLEEIVGRRDTRMAQKINDLLKEKSANKRFFFAVGFAHLMSPTGIVAKLRKDYSYSVSRLCTDSHEYRASLKCEKPSWCDPIAGL</sequence>
<comment type="caution">
    <text evidence="14">The sequence shown here is derived from an EMBL/GenBank/DDBJ whole genome shotgun (WGS) entry which is preliminary data.</text>
</comment>
<dbReference type="GO" id="GO:0030178">
    <property type="term" value="P:negative regulation of Wnt signaling pathway"/>
    <property type="evidence" value="ECO:0007669"/>
    <property type="project" value="UniProtKB-UniRule"/>
</dbReference>
<keyword evidence="7 13" id="KW-0732">Signal</keyword>
<evidence type="ECO:0000256" key="13">
    <source>
        <dbReference type="RuleBase" id="RU369069"/>
    </source>
</evidence>
<dbReference type="GO" id="GO:0006508">
    <property type="term" value="P:proteolysis"/>
    <property type="evidence" value="ECO:0007669"/>
    <property type="project" value="UniProtKB-KW"/>
</dbReference>
<evidence type="ECO:0000256" key="2">
    <source>
        <dbReference type="ARBA" id="ARBA00004479"/>
    </source>
</evidence>
<dbReference type="EMBL" id="CAJNOE010000656">
    <property type="protein sequence ID" value="CAF1301804.1"/>
    <property type="molecule type" value="Genomic_DNA"/>
</dbReference>
<dbReference type="GO" id="GO:0016055">
    <property type="term" value="P:Wnt signaling pathway"/>
    <property type="evidence" value="ECO:0007669"/>
    <property type="project" value="UniProtKB-KW"/>
</dbReference>
<evidence type="ECO:0000256" key="12">
    <source>
        <dbReference type="ARBA" id="ARBA00023180"/>
    </source>
</evidence>
<gene>
    <name evidence="14" type="ORF">IZO911_LOCUS34102</name>
</gene>
<evidence type="ECO:0000256" key="7">
    <source>
        <dbReference type="ARBA" id="ARBA00022729"/>
    </source>
</evidence>